<dbReference type="RefSeq" id="WP_188750698.1">
    <property type="nucleotide sequence ID" value="NZ_BMIK01000006.1"/>
</dbReference>
<keyword evidence="6" id="KW-0732">Signal</keyword>
<dbReference type="Proteomes" id="UP000597338">
    <property type="component" value="Unassembled WGS sequence"/>
</dbReference>
<sequence>MSKIILVSLLLLFLLGKTTNAQESVIEEINYEQLQEYIRLAKVNYPRKKIFEAQEASAKSQVPMAKLSYLEMFNASYFYRPNNRTVINTVNPFVFNGFQFGASVNLGSFFQKPFQVKQAKQQYKVAKLENEEYEVTLENEVKSRYYDFIKVRNELKIRVQDSQDAKTALSDMQFKYERGEVEFDVYAQARTSMSTAMSVQLASEVAFLKAKDALEEIIGISLTE</sequence>
<dbReference type="Gene3D" id="1.20.1600.10">
    <property type="entry name" value="Outer membrane efflux proteins (OEP)"/>
    <property type="match status" value="1"/>
</dbReference>
<evidence type="ECO:0000313" key="7">
    <source>
        <dbReference type="EMBL" id="GGC30065.1"/>
    </source>
</evidence>
<name>A0ABQ1LWB2_9SPHI</name>
<keyword evidence="3" id="KW-0812">Transmembrane</keyword>
<dbReference type="SUPFAM" id="SSF56954">
    <property type="entry name" value="Outer membrane efflux proteins (OEP)"/>
    <property type="match status" value="1"/>
</dbReference>
<protein>
    <recommendedName>
        <fullName evidence="9">Outer membrane efflux protein</fullName>
    </recommendedName>
</protein>
<feature type="signal peptide" evidence="6">
    <location>
        <begin position="1"/>
        <end position="21"/>
    </location>
</feature>
<keyword evidence="2" id="KW-1134">Transmembrane beta strand</keyword>
<gene>
    <name evidence="7" type="ORF">GCM10011386_22620</name>
</gene>
<evidence type="ECO:0000256" key="6">
    <source>
        <dbReference type="SAM" id="SignalP"/>
    </source>
</evidence>
<keyword evidence="8" id="KW-1185">Reference proteome</keyword>
<keyword evidence="4" id="KW-0472">Membrane</keyword>
<evidence type="ECO:0000313" key="8">
    <source>
        <dbReference type="Proteomes" id="UP000597338"/>
    </source>
</evidence>
<dbReference type="EMBL" id="BMIK01000006">
    <property type="protein sequence ID" value="GGC30065.1"/>
    <property type="molecule type" value="Genomic_DNA"/>
</dbReference>
<evidence type="ECO:0000256" key="4">
    <source>
        <dbReference type="ARBA" id="ARBA00023136"/>
    </source>
</evidence>
<dbReference type="InterPro" id="IPR051906">
    <property type="entry name" value="TolC-like"/>
</dbReference>
<evidence type="ECO:0000256" key="5">
    <source>
        <dbReference type="ARBA" id="ARBA00023237"/>
    </source>
</evidence>
<keyword evidence="5" id="KW-0998">Cell outer membrane</keyword>
<evidence type="ECO:0000256" key="1">
    <source>
        <dbReference type="ARBA" id="ARBA00004442"/>
    </source>
</evidence>
<evidence type="ECO:0000256" key="3">
    <source>
        <dbReference type="ARBA" id="ARBA00022692"/>
    </source>
</evidence>
<evidence type="ECO:0000256" key="2">
    <source>
        <dbReference type="ARBA" id="ARBA00022452"/>
    </source>
</evidence>
<dbReference type="PANTHER" id="PTHR30026:SF20">
    <property type="entry name" value="OUTER MEMBRANE PROTEIN TOLC"/>
    <property type="match status" value="1"/>
</dbReference>
<feature type="chain" id="PRO_5046577780" description="Outer membrane efflux protein" evidence="6">
    <location>
        <begin position="22"/>
        <end position="224"/>
    </location>
</feature>
<proteinExistence type="predicted"/>
<dbReference type="PANTHER" id="PTHR30026">
    <property type="entry name" value="OUTER MEMBRANE PROTEIN TOLC"/>
    <property type="match status" value="1"/>
</dbReference>
<organism evidence="7 8">
    <name type="scientific">Parapedobacter defluvii</name>
    <dbReference type="NCBI Taxonomy" id="2045106"/>
    <lineage>
        <taxon>Bacteria</taxon>
        <taxon>Pseudomonadati</taxon>
        <taxon>Bacteroidota</taxon>
        <taxon>Sphingobacteriia</taxon>
        <taxon>Sphingobacteriales</taxon>
        <taxon>Sphingobacteriaceae</taxon>
        <taxon>Parapedobacter</taxon>
    </lineage>
</organism>
<reference evidence="8" key="1">
    <citation type="journal article" date="2019" name="Int. J. Syst. Evol. Microbiol.">
        <title>The Global Catalogue of Microorganisms (GCM) 10K type strain sequencing project: providing services to taxonomists for standard genome sequencing and annotation.</title>
        <authorList>
            <consortium name="The Broad Institute Genomics Platform"/>
            <consortium name="The Broad Institute Genome Sequencing Center for Infectious Disease"/>
            <person name="Wu L."/>
            <person name="Ma J."/>
        </authorList>
    </citation>
    <scope>NUCLEOTIDE SEQUENCE [LARGE SCALE GENOMIC DNA]</scope>
    <source>
        <strain evidence="8">CGMCC 1.15342</strain>
    </source>
</reference>
<comment type="caution">
    <text evidence="7">The sequence shown here is derived from an EMBL/GenBank/DDBJ whole genome shotgun (WGS) entry which is preliminary data.</text>
</comment>
<evidence type="ECO:0008006" key="9">
    <source>
        <dbReference type="Google" id="ProtNLM"/>
    </source>
</evidence>
<accession>A0ABQ1LWB2</accession>
<comment type="subcellular location">
    <subcellularLocation>
        <location evidence="1">Cell outer membrane</location>
    </subcellularLocation>
</comment>